<dbReference type="AlphaFoldDB" id="A0A165PMX6"/>
<dbReference type="EMBL" id="KV425559">
    <property type="protein sequence ID" value="KZT28181.1"/>
    <property type="molecule type" value="Genomic_DNA"/>
</dbReference>
<evidence type="ECO:0000256" key="2">
    <source>
        <dbReference type="SAM" id="Phobius"/>
    </source>
</evidence>
<name>A0A165PMX6_9AGAM</name>
<keyword evidence="2" id="KW-0812">Transmembrane</keyword>
<proteinExistence type="predicted"/>
<evidence type="ECO:0000313" key="4">
    <source>
        <dbReference type="EMBL" id="KZT28181.1"/>
    </source>
</evidence>
<keyword evidence="2" id="KW-0472">Membrane</keyword>
<dbReference type="EMBL" id="KV425609">
    <property type="protein sequence ID" value="KZT21269.1"/>
    <property type="molecule type" value="Genomic_DNA"/>
</dbReference>
<evidence type="ECO:0000313" key="3">
    <source>
        <dbReference type="EMBL" id="KZT21269.1"/>
    </source>
</evidence>
<feature type="region of interest" description="Disordered" evidence="1">
    <location>
        <begin position="59"/>
        <end position="79"/>
    </location>
</feature>
<evidence type="ECO:0000256" key="1">
    <source>
        <dbReference type="SAM" id="MobiDB-lite"/>
    </source>
</evidence>
<feature type="transmembrane region" description="Helical" evidence="2">
    <location>
        <begin position="156"/>
        <end position="175"/>
    </location>
</feature>
<accession>A0A165PMX6</accession>
<keyword evidence="5" id="KW-1185">Reference proteome</keyword>
<gene>
    <name evidence="4" type="ORF">NEOLEDRAFT_1176322</name>
    <name evidence="3" type="ORF">NEOLEDRAFT_1181896</name>
</gene>
<organism evidence="3 5">
    <name type="scientific">Neolentinus lepideus HHB14362 ss-1</name>
    <dbReference type="NCBI Taxonomy" id="1314782"/>
    <lineage>
        <taxon>Eukaryota</taxon>
        <taxon>Fungi</taxon>
        <taxon>Dikarya</taxon>
        <taxon>Basidiomycota</taxon>
        <taxon>Agaricomycotina</taxon>
        <taxon>Agaricomycetes</taxon>
        <taxon>Gloeophyllales</taxon>
        <taxon>Gloeophyllaceae</taxon>
        <taxon>Neolentinus</taxon>
    </lineage>
</organism>
<evidence type="ECO:0000313" key="5">
    <source>
        <dbReference type="Proteomes" id="UP000076761"/>
    </source>
</evidence>
<keyword evidence="2" id="KW-1133">Transmembrane helix</keyword>
<feature type="transmembrane region" description="Helical" evidence="2">
    <location>
        <begin position="116"/>
        <end position="144"/>
    </location>
</feature>
<sequence length="191" mass="21275">MESSHHSLSGGSDFSGTNLATSFPTSDELALLEASFPSEAVNTDLARLDESLFSRHRNFELGNDSTPEHSHGQSMGPMGRIDPSGNTSDHSNFIQRKWISSNQGTNSHYSPRPATFVILALETFVILALETFVILALETFVILALKAILTNAWLTWALWMSLRCLNTALPIVNYIKSIWKQNRILDRPNRT</sequence>
<reference evidence="3 5" key="1">
    <citation type="journal article" date="2016" name="Mol. Biol. Evol.">
        <title>Comparative Genomics of Early-Diverging Mushroom-Forming Fungi Provides Insights into the Origins of Lignocellulose Decay Capabilities.</title>
        <authorList>
            <person name="Nagy L.G."/>
            <person name="Riley R."/>
            <person name="Tritt A."/>
            <person name="Adam C."/>
            <person name="Daum C."/>
            <person name="Floudas D."/>
            <person name="Sun H."/>
            <person name="Yadav J.S."/>
            <person name="Pangilinan J."/>
            <person name="Larsson K.H."/>
            <person name="Matsuura K."/>
            <person name="Barry K."/>
            <person name="Labutti K."/>
            <person name="Kuo R."/>
            <person name="Ohm R.A."/>
            <person name="Bhattacharya S.S."/>
            <person name="Shirouzu T."/>
            <person name="Yoshinaga Y."/>
            <person name="Martin F.M."/>
            <person name="Grigoriev I.V."/>
            <person name="Hibbett D.S."/>
        </authorList>
    </citation>
    <scope>NUCLEOTIDE SEQUENCE [LARGE SCALE GENOMIC DNA]</scope>
    <source>
        <strain evidence="3 5">HHB14362 ss-1</strain>
    </source>
</reference>
<protein>
    <submittedName>
        <fullName evidence="3">Uncharacterized protein</fullName>
    </submittedName>
</protein>
<dbReference type="Proteomes" id="UP000076761">
    <property type="component" value="Unassembled WGS sequence"/>
</dbReference>